<gene>
    <name evidence="1" type="ORF">A3G31_09045</name>
</gene>
<dbReference type="AlphaFoldDB" id="A0A1F7SGY9"/>
<protein>
    <submittedName>
        <fullName evidence="1">Uncharacterized protein</fullName>
    </submittedName>
</protein>
<dbReference type="Proteomes" id="UP000178082">
    <property type="component" value="Unassembled WGS sequence"/>
</dbReference>
<dbReference type="STRING" id="1817883.A3G31_09045"/>
<accession>A0A1F7SGY9</accession>
<evidence type="ECO:0000313" key="2">
    <source>
        <dbReference type="Proteomes" id="UP000178082"/>
    </source>
</evidence>
<evidence type="ECO:0000313" key="1">
    <source>
        <dbReference type="EMBL" id="OGL53042.1"/>
    </source>
</evidence>
<sequence length="64" mass="7598">MLSTKLWITEYGIRTTSDNHTKIQKLKIKNFPARFPPLPRLLKARRDDKVKQFKALTKKPITYI</sequence>
<name>A0A1F7SGY9_9BACT</name>
<dbReference type="EMBL" id="MGDI01000028">
    <property type="protein sequence ID" value="OGL53042.1"/>
    <property type="molecule type" value="Genomic_DNA"/>
</dbReference>
<comment type="caution">
    <text evidence="1">The sequence shown here is derived from an EMBL/GenBank/DDBJ whole genome shotgun (WGS) entry which is preliminary data.</text>
</comment>
<proteinExistence type="predicted"/>
<organism evidence="1 2">
    <name type="scientific">Candidatus Schekmanbacteria bacterium RIFCSPLOWO2_12_FULL_38_15</name>
    <dbReference type="NCBI Taxonomy" id="1817883"/>
    <lineage>
        <taxon>Bacteria</taxon>
        <taxon>Candidatus Schekmaniibacteriota</taxon>
    </lineage>
</organism>
<reference evidence="1 2" key="1">
    <citation type="journal article" date="2016" name="Nat. Commun.">
        <title>Thousands of microbial genomes shed light on interconnected biogeochemical processes in an aquifer system.</title>
        <authorList>
            <person name="Anantharaman K."/>
            <person name="Brown C.T."/>
            <person name="Hug L.A."/>
            <person name="Sharon I."/>
            <person name="Castelle C.J."/>
            <person name="Probst A.J."/>
            <person name="Thomas B.C."/>
            <person name="Singh A."/>
            <person name="Wilkins M.J."/>
            <person name="Karaoz U."/>
            <person name="Brodie E.L."/>
            <person name="Williams K.H."/>
            <person name="Hubbard S.S."/>
            <person name="Banfield J.F."/>
        </authorList>
    </citation>
    <scope>NUCLEOTIDE SEQUENCE [LARGE SCALE GENOMIC DNA]</scope>
</reference>